<organism evidence="1 2">
    <name type="scientific">Paenibacillus chartarius</name>
    <dbReference type="NCBI Taxonomy" id="747481"/>
    <lineage>
        <taxon>Bacteria</taxon>
        <taxon>Bacillati</taxon>
        <taxon>Bacillota</taxon>
        <taxon>Bacilli</taxon>
        <taxon>Bacillales</taxon>
        <taxon>Paenibacillaceae</taxon>
        <taxon>Paenibacillus</taxon>
    </lineage>
</organism>
<protein>
    <submittedName>
        <fullName evidence="1">Uncharacterized protein</fullName>
    </submittedName>
</protein>
<gene>
    <name evidence="1" type="ORF">ACFFK0_19885</name>
</gene>
<reference evidence="1 2" key="1">
    <citation type="submission" date="2024-09" db="EMBL/GenBank/DDBJ databases">
        <authorList>
            <person name="Sun Q."/>
            <person name="Mori K."/>
        </authorList>
    </citation>
    <scope>NUCLEOTIDE SEQUENCE [LARGE SCALE GENOMIC DNA]</scope>
    <source>
        <strain evidence="1 2">CCM 7759</strain>
    </source>
</reference>
<name>A0ABV6DPV7_9BACL</name>
<evidence type="ECO:0000313" key="2">
    <source>
        <dbReference type="Proteomes" id="UP001589776"/>
    </source>
</evidence>
<evidence type="ECO:0000313" key="1">
    <source>
        <dbReference type="EMBL" id="MFC0214670.1"/>
    </source>
</evidence>
<dbReference type="RefSeq" id="WP_377472073.1">
    <property type="nucleotide sequence ID" value="NZ_JBHLWN010000077.1"/>
</dbReference>
<dbReference type="Proteomes" id="UP001589776">
    <property type="component" value="Unassembled WGS sequence"/>
</dbReference>
<sequence length="52" mass="5782">METGAYRFADLENNDQLVAEIAELEARLQRELGKDITLIAYTKGEPAGVQTE</sequence>
<dbReference type="EMBL" id="JBHLWN010000077">
    <property type="protein sequence ID" value="MFC0214670.1"/>
    <property type="molecule type" value="Genomic_DNA"/>
</dbReference>
<accession>A0ABV6DPV7</accession>
<comment type="caution">
    <text evidence="1">The sequence shown here is derived from an EMBL/GenBank/DDBJ whole genome shotgun (WGS) entry which is preliminary data.</text>
</comment>
<proteinExistence type="predicted"/>
<keyword evidence="2" id="KW-1185">Reference proteome</keyword>